<dbReference type="AlphaFoldDB" id="A0A437LZS5"/>
<accession>A0A437LZS5</accession>
<protein>
    <recommendedName>
        <fullName evidence="3">STAS/SEC14 domain-containing protein</fullName>
    </recommendedName>
</protein>
<evidence type="ECO:0000313" key="2">
    <source>
        <dbReference type="Proteomes" id="UP000282971"/>
    </source>
</evidence>
<evidence type="ECO:0000313" key="1">
    <source>
        <dbReference type="EMBL" id="RVT90823.1"/>
    </source>
</evidence>
<dbReference type="Proteomes" id="UP000282971">
    <property type="component" value="Unassembled WGS sequence"/>
</dbReference>
<name>A0A437LZS5_9SPHN</name>
<dbReference type="RefSeq" id="WP_127744839.1">
    <property type="nucleotide sequence ID" value="NZ_SACN01000002.1"/>
</dbReference>
<dbReference type="EMBL" id="SACN01000002">
    <property type="protein sequence ID" value="RVT90823.1"/>
    <property type="molecule type" value="Genomic_DNA"/>
</dbReference>
<proteinExistence type="predicted"/>
<keyword evidence="2" id="KW-1185">Reference proteome</keyword>
<reference evidence="1 2" key="1">
    <citation type="submission" date="2019-01" db="EMBL/GenBank/DDBJ databases">
        <authorList>
            <person name="Chen W.-M."/>
        </authorList>
    </citation>
    <scope>NUCLEOTIDE SEQUENCE [LARGE SCALE GENOMIC DNA]</scope>
    <source>
        <strain evidence="1 2">CCP-7</strain>
    </source>
</reference>
<gene>
    <name evidence="1" type="ORF">EOD43_14845</name>
</gene>
<sequence length="142" mass="15641">MATALIPDESPLCASFRGAGDARDLYRIWVDGPVLQIEACGHWSLAVAKAYDRDIRRIIAACRLISPHLRVIADRSEIPSFDPGGHELLLATYNDILREGDRIALVVDSSVTKGHIRRIAGREETQAFLSLSAARTWVLAYG</sequence>
<organism evidence="1 2">
    <name type="scientific">Sphingomonas crocodyli</name>
    <dbReference type="NCBI Taxonomy" id="1979270"/>
    <lineage>
        <taxon>Bacteria</taxon>
        <taxon>Pseudomonadati</taxon>
        <taxon>Pseudomonadota</taxon>
        <taxon>Alphaproteobacteria</taxon>
        <taxon>Sphingomonadales</taxon>
        <taxon>Sphingomonadaceae</taxon>
        <taxon>Sphingomonas</taxon>
    </lineage>
</organism>
<dbReference type="OrthoDB" id="7575788at2"/>
<comment type="caution">
    <text evidence="1">The sequence shown here is derived from an EMBL/GenBank/DDBJ whole genome shotgun (WGS) entry which is preliminary data.</text>
</comment>
<evidence type="ECO:0008006" key="3">
    <source>
        <dbReference type="Google" id="ProtNLM"/>
    </source>
</evidence>